<keyword evidence="3" id="KW-1185">Reference proteome</keyword>
<dbReference type="AlphaFoldDB" id="A0A953N8F4"/>
<dbReference type="EMBL" id="JAHXRI010000007">
    <property type="protein sequence ID" value="MBZ1350741.1"/>
    <property type="molecule type" value="Genomic_DNA"/>
</dbReference>
<sequence length="106" mass="11955">MNAIPPRPGHALPLGAAVRIRKQPPEAHCRTPYYLRGAPGEIAEVRGLFRDPSLLAFHKPGLPMRILYRVKFKQIDVWPNYAGSKNDTVVADIYEHWIEAIAGEKK</sequence>
<proteinExistence type="predicted"/>
<dbReference type="InterPro" id="IPR008990">
    <property type="entry name" value="Elect_transpt_acc-like_dom_sf"/>
</dbReference>
<protein>
    <submittedName>
        <fullName evidence="2">Nitrile hydratase subunit beta</fullName>
    </submittedName>
</protein>
<comment type="caution">
    <text evidence="2">The sequence shown here is derived from an EMBL/GenBank/DDBJ whole genome shotgun (WGS) entry which is preliminary data.</text>
</comment>
<gene>
    <name evidence="2" type="ORF">KZZ10_08800</name>
</gene>
<evidence type="ECO:0000259" key="1">
    <source>
        <dbReference type="Pfam" id="PF02211"/>
    </source>
</evidence>
<dbReference type="Proteomes" id="UP000739565">
    <property type="component" value="Unassembled WGS sequence"/>
</dbReference>
<feature type="domain" description="Nitrile hydratase beta subunit" evidence="1">
    <location>
        <begin position="14"/>
        <end position="99"/>
    </location>
</feature>
<dbReference type="Pfam" id="PF02211">
    <property type="entry name" value="NHase_beta_C"/>
    <property type="match status" value="1"/>
</dbReference>
<dbReference type="RefSeq" id="WP_259661152.1">
    <property type="nucleotide sequence ID" value="NZ_JAHXRI010000007.1"/>
</dbReference>
<name>A0A953N8F4_9BURK</name>
<organism evidence="2 3">
    <name type="scientific">Zwartia hollandica</name>
    <dbReference type="NCBI Taxonomy" id="324606"/>
    <lineage>
        <taxon>Bacteria</taxon>
        <taxon>Pseudomonadati</taxon>
        <taxon>Pseudomonadota</taxon>
        <taxon>Betaproteobacteria</taxon>
        <taxon>Burkholderiales</taxon>
        <taxon>Alcaligenaceae</taxon>
        <taxon>Zwartia</taxon>
    </lineage>
</organism>
<reference evidence="2" key="1">
    <citation type="submission" date="2021-07" db="EMBL/GenBank/DDBJ databases">
        <title>New genus and species of the family Alcaligenaceae.</title>
        <authorList>
            <person name="Hahn M.W."/>
        </authorList>
    </citation>
    <scope>NUCLEOTIDE SEQUENCE</scope>
    <source>
        <strain evidence="2">LF4-65</strain>
    </source>
</reference>
<dbReference type="InterPro" id="IPR024690">
    <property type="entry name" value="CN_hydtase_beta_dom_C"/>
</dbReference>
<evidence type="ECO:0000313" key="2">
    <source>
        <dbReference type="EMBL" id="MBZ1350741.1"/>
    </source>
</evidence>
<evidence type="ECO:0000313" key="3">
    <source>
        <dbReference type="Proteomes" id="UP000739565"/>
    </source>
</evidence>
<dbReference type="Gene3D" id="2.30.30.50">
    <property type="match status" value="1"/>
</dbReference>
<accession>A0A953N8F4</accession>
<dbReference type="SUPFAM" id="SSF50090">
    <property type="entry name" value="Electron transport accessory proteins"/>
    <property type="match status" value="1"/>
</dbReference>